<dbReference type="Proteomes" id="UP000319004">
    <property type="component" value="Chromosome"/>
</dbReference>
<keyword evidence="2" id="KW-1185">Reference proteome</keyword>
<evidence type="ECO:0000313" key="1">
    <source>
        <dbReference type="EMBL" id="QDV41770.1"/>
    </source>
</evidence>
<dbReference type="EMBL" id="CP037423">
    <property type="protein sequence ID" value="QDV41770.1"/>
    <property type="molecule type" value="Genomic_DNA"/>
</dbReference>
<dbReference type="KEGG" id="snep:Enr13x_16130"/>
<organism evidence="1 2">
    <name type="scientific">Stieleria neptunia</name>
    <dbReference type="NCBI Taxonomy" id="2527979"/>
    <lineage>
        <taxon>Bacteria</taxon>
        <taxon>Pseudomonadati</taxon>
        <taxon>Planctomycetota</taxon>
        <taxon>Planctomycetia</taxon>
        <taxon>Pirellulales</taxon>
        <taxon>Pirellulaceae</taxon>
        <taxon>Stieleria</taxon>
    </lineage>
</organism>
<dbReference type="RefSeq" id="WP_231744149.1">
    <property type="nucleotide sequence ID" value="NZ_CP037423.1"/>
</dbReference>
<proteinExistence type="predicted"/>
<name>A0A518HLS1_9BACT</name>
<dbReference type="InterPro" id="IPR006311">
    <property type="entry name" value="TAT_signal"/>
</dbReference>
<dbReference type="Gene3D" id="2.115.10.20">
    <property type="entry name" value="Glycosyl hydrolase domain, family 43"/>
    <property type="match status" value="1"/>
</dbReference>
<reference evidence="1 2" key="1">
    <citation type="submission" date="2019-03" db="EMBL/GenBank/DDBJ databases">
        <title>Deep-cultivation of Planctomycetes and their phenomic and genomic characterization uncovers novel biology.</title>
        <authorList>
            <person name="Wiegand S."/>
            <person name="Jogler M."/>
            <person name="Boedeker C."/>
            <person name="Pinto D."/>
            <person name="Vollmers J."/>
            <person name="Rivas-Marin E."/>
            <person name="Kohn T."/>
            <person name="Peeters S.H."/>
            <person name="Heuer A."/>
            <person name="Rast P."/>
            <person name="Oberbeckmann S."/>
            <person name="Bunk B."/>
            <person name="Jeske O."/>
            <person name="Meyerdierks A."/>
            <person name="Storesund J.E."/>
            <person name="Kallscheuer N."/>
            <person name="Luecker S."/>
            <person name="Lage O.M."/>
            <person name="Pohl T."/>
            <person name="Merkel B.J."/>
            <person name="Hornburger P."/>
            <person name="Mueller R.-W."/>
            <person name="Bruemmer F."/>
            <person name="Labrenz M."/>
            <person name="Spormann A.M."/>
            <person name="Op den Camp H."/>
            <person name="Overmann J."/>
            <person name="Amann R."/>
            <person name="Jetten M.S.M."/>
            <person name="Mascher T."/>
            <person name="Medema M.H."/>
            <person name="Devos D.P."/>
            <person name="Kaster A.-K."/>
            <person name="Ovreas L."/>
            <person name="Rohde M."/>
            <person name="Galperin M.Y."/>
            <person name="Jogler C."/>
        </authorList>
    </citation>
    <scope>NUCLEOTIDE SEQUENCE [LARGE SCALE GENOMIC DNA]</scope>
    <source>
        <strain evidence="1 2">Enr13</strain>
    </source>
</reference>
<dbReference type="PROSITE" id="PS51318">
    <property type="entry name" value="TAT"/>
    <property type="match status" value="1"/>
</dbReference>
<accession>A0A518HLS1</accession>
<evidence type="ECO:0008006" key="3">
    <source>
        <dbReference type="Google" id="ProtNLM"/>
    </source>
</evidence>
<dbReference type="InterPro" id="IPR023296">
    <property type="entry name" value="Glyco_hydro_beta-prop_sf"/>
</dbReference>
<dbReference type="AlphaFoldDB" id="A0A518HLS1"/>
<sequence length="508" mass="56592">MNPKLLSRRRWMLSTAASTLVVASGSVRYPSFAGGPSAEAQPIGSRRELFVDEALVETRDDVDLVMHRPRDEGQVLAFDKPWEGGFSAYATVIRDGDRLRLYYRGLGVAGQDGNRSETTCYAESTDGIVWTKPNLGLFEVKGTRENNVVLADAAPVTHNFCPMLDTREGIPADQRYKALGGTVKSGLIAWVSADGTHWRRLREQPVISSDRVPYPHFFDSQNLAFWSAAEQQYVCYFRVFHDKIRRIARSVSDDFVEWSAPVLMGYRHRGGESPIEHLYTNQTHPYFRAPHLYVSIAARFMPGRQVLSDEQAQAIHVNPRYFKDTSDAILMTSRPGSEVYDRTFLSSFVRPGIGAHNWVSRTNYPALNVVQTGPTEMSLYVNQDYAQPTAHLRRYSMRLDGFASARADYHGGALVTKPLTFSGSQLALNFATSAAGGIRVEIQDASGKPIPGYTLAESREQIGNEIERVVAWKSGSDVSALAGRPVRLRFVMKDADLYAFQFGDVASP</sequence>
<dbReference type="SUPFAM" id="SSF75005">
    <property type="entry name" value="Arabinanase/levansucrase/invertase"/>
    <property type="match status" value="1"/>
</dbReference>
<gene>
    <name evidence="1" type="ORF">Enr13x_16130</name>
</gene>
<protein>
    <recommendedName>
        <fullName evidence="3">Glycosyl hydrolase family 32 N-terminal domain-containing protein</fullName>
    </recommendedName>
</protein>
<evidence type="ECO:0000313" key="2">
    <source>
        <dbReference type="Proteomes" id="UP000319004"/>
    </source>
</evidence>